<proteinExistence type="predicted"/>
<dbReference type="EMBL" id="JAPFRF010000010">
    <property type="protein sequence ID" value="KAJ7319984.1"/>
    <property type="molecule type" value="Genomic_DNA"/>
</dbReference>
<dbReference type="OrthoDB" id="1931687at2759"/>
<keyword evidence="3" id="KW-1185">Reference proteome</keyword>
<organism evidence="2 3">
    <name type="scientific">Phrynocephalus forsythii</name>
    <dbReference type="NCBI Taxonomy" id="171643"/>
    <lineage>
        <taxon>Eukaryota</taxon>
        <taxon>Metazoa</taxon>
        <taxon>Chordata</taxon>
        <taxon>Craniata</taxon>
        <taxon>Vertebrata</taxon>
        <taxon>Euteleostomi</taxon>
        <taxon>Lepidosauria</taxon>
        <taxon>Squamata</taxon>
        <taxon>Bifurcata</taxon>
        <taxon>Unidentata</taxon>
        <taxon>Episquamata</taxon>
        <taxon>Toxicofera</taxon>
        <taxon>Iguania</taxon>
        <taxon>Acrodonta</taxon>
        <taxon>Agamidae</taxon>
        <taxon>Agaminae</taxon>
        <taxon>Phrynocephalus</taxon>
    </lineage>
</organism>
<reference evidence="2" key="1">
    <citation type="journal article" date="2023" name="DNA Res.">
        <title>Chromosome-level genome assembly of Phrynocephalus forsythii using third-generation DNA sequencing and Hi-C analysis.</title>
        <authorList>
            <person name="Qi Y."/>
            <person name="Zhao W."/>
            <person name="Zhao Y."/>
            <person name="Niu C."/>
            <person name="Cao S."/>
            <person name="Zhang Y."/>
        </authorList>
    </citation>
    <scope>NUCLEOTIDE SEQUENCE</scope>
    <source>
        <tissue evidence="2">Muscle</tissue>
    </source>
</reference>
<comment type="caution">
    <text evidence="2">The sequence shown here is derived from an EMBL/GenBank/DDBJ whole genome shotgun (WGS) entry which is preliminary data.</text>
</comment>
<gene>
    <name evidence="2" type="ORF">JRQ81_019495</name>
</gene>
<evidence type="ECO:0000313" key="3">
    <source>
        <dbReference type="Proteomes" id="UP001142489"/>
    </source>
</evidence>
<protein>
    <recommendedName>
        <fullName evidence="1">DUF4219 domain-containing protein</fullName>
    </recommendedName>
</protein>
<feature type="domain" description="DUF4219" evidence="1">
    <location>
        <begin position="39"/>
        <end position="65"/>
    </location>
</feature>
<dbReference type="AlphaFoldDB" id="A0A9Q0XQA2"/>
<dbReference type="InterPro" id="IPR025314">
    <property type="entry name" value="DUF4219"/>
</dbReference>
<dbReference type="Pfam" id="PF13961">
    <property type="entry name" value="DUF4219"/>
    <property type="match status" value="1"/>
</dbReference>
<evidence type="ECO:0000313" key="2">
    <source>
        <dbReference type="EMBL" id="KAJ7319984.1"/>
    </source>
</evidence>
<sequence length="97" mass="10803">MEKKKAEVKTTSAGSSSMAEGSIPAFPVFQASMPNTPRLTSETYLSWAIKMEMYLKSQGLWPIVNEPPQVFSEEDLCRDQRALAIIIPSMDNSLLVH</sequence>
<dbReference type="Proteomes" id="UP001142489">
    <property type="component" value="Unassembled WGS sequence"/>
</dbReference>
<name>A0A9Q0XQA2_9SAUR</name>
<accession>A0A9Q0XQA2</accession>
<evidence type="ECO:0000259" key="1">
    <source>
        <dbReference type="Pfam" id="PF13961"/>
    </source>
</evidence>